<evidence type="ECO:0000256" key="5">
    <source>
        <dbReference type="ARBA" id="ARBA00022723"/>
    </source>
</evidence>
<dbReference type="Pfam" id="PF09296">
    <property type="entry name" value="NUDIX-like"/>
    <property type="match status" value="1"/>
</dbReference>
<dbReference type="InterPro" id="IPR015797">
    <property type="entry name" value="NUDIX_hydrolase-like_dom_sf"/>
</dbReference>
<evidence type="ECO:0000256" key="4">
    <source>
        <dbReference type="ARBA" id="ARBA00012381"/>
    </source>
</evidence>
<dbReference type="AlphaFoldDB" id="A0A5B7WUQ0"/>
<keyword evidence="8" id="KW-0520">NAD</keyword>
<evidence type="ECO:0000256" key="6">
    <source>
        <dbReference type="ARBA" id="ARBA00022801"/>
    </source>
</evidence>
<comment type="catalytic activity">
    <reaction evidence="9">
        <text>a 5'-end NAD(+)-phospho-ribonucleoside in mRNA + H2O = a 5'-end phospho-adenosine-phospho-ribonucleoside in mRNA + beta-nicotinamide D-ribonucleotide + 2 H(+)</text>
        <dbReference type="Rhea" id="RHEA:60876"/>
        <dbReference type="Rhea" id="RHEA-COMP:15698"/>
        <dbReference type="Rhea" id="RHEA-COMP:15719"/>
        <dbReference type="ChEBI" id="CHEBI:14649"/>
        <dbReference type="ChEBI" id="CHEBI:15377"/>
        <dbReference type="ChEBI" id="CHEBI:15378"/>
        <dbReference type="ChEBI" id="CHEBI:144029"/>
        <dbReference type="ChEBI" id="CHEBI:144051"/>
    </reaction>
    <physiologicalReaction direction="left-to-right" evidence="9">
        <dbReference type="Rhea" id="RHEA:60877"/>
    </physiologicalReaction>
</comment>
<dbReference type="GO" id="GO:0006742">
    <property type="term" value="P:NADP+ catabolic process"/>
    <property type="evidence" value="ECO:0007669"/>
    <property type="project" value="TreeGrafter"/>
</dbReference>
<dbReference type="PROSITE" id="PS00893">
    <property type="entry name" value="NUDIX_BOX"/>
    <property type="match status" value="1"/>
</dbReference>
<dbReference type="RefSeq" id="WP_138926504.1">
    <property type="nucleotide sequence ID" value="NZ_CP034412.1"/>
</dbReference>
<evidence type="ECO:0000256" key="9">
    <source>
        <dbReference type="ARBA" id="ARBA00023679"/>
    </source>
</evidence>
<evidence type="ECO:0000256" key="2">
    <source>
        <dbReference type="ARBA" id="ARBA00001947"/>
    </source>
</evidence>
<name>A0A5B7WUQ0_9MICC</name>
<dbReference type="GO" id="GO:0005829">
    <property type="term" value="C:cytosol"/>
    <property type="evidence" value="ECO:0007669"/>
    <property type="project" value="TreeGrafter"/>
</dbReference>
<dbReference type="PANTHER" id="PTHR42904:SF6">
    <property type="entry name" value="NAD-CAPPED RNA HYDROLASE NUDT12"/>
    <property type="match status" value="1"/>
</dbReference>
<dbReference type="InterPro" id="IPR015376">
    <property type="entry name" value="Znr_NADH_PPase"/>
</dbReference>
<dbReference type="GO" id="GO:0019677">
    <property type="term" value="P:NAD+ catabolic process"/>
    <property type="evidence" value="ECO:0007669"/>
    <property type="project" value="TreeGrafter"/>
</dbReference>
<dbReference type="InterPro" id="IPR000086">
    <property type="entry name" value="NUDIX_hydrolase_dom"/>
</dbReference>
<dbReference type="Pfam" id="PF09297">
    <property type="entry name" value="Zn_ribbon_NUD"/>
    <property type="match status" value="1"/>
</dbReference>
<dbReference type="Pfam" id="PF00293">
    <property type="entry name" value="NUDIX"/>
    <property type="match status" value="1"/>
</dbReference>
<dbReference type="Gene3D" id="3.90.79.10">
    <property type="entry name" value="Nucleoside Triphosphate Pyrophosphohydrolase"/>
    <property type="match status" value="1"/>
</dbReference>
<evidence type="ECO:0000313" key="12">
    <source>
        <dbReference type="Proteomes" id="UP000307000"/>
    </source>
</evidence>
<keyword evidence="6" id="KW-0378">Hydrolase</keyword>
<protein>
    <recommendedName>
        <fullName evidence="4">NAD(+) diphosphatase</fullName>
        <ecNumber evidence="4">3.6.1.22</ecNumber>
    </recommendedName>
</protein>
<evidence type="ECO:0000256" key="1">
    <source>
        <dbReference type="ARBA" id="ARBA00001946"/>
    </source>
</evidence>
<dbReference type="InterPro" id="IPR015375">
    <property type="entry name" value="NADH_PPase-like_N"/>
</dbReference>
<dbReference type="SUPFAM" id="SSF55811">
    <property type="entry name" value="Nudix"/>
    <property type="match status" value="1"/>
</dbReference>
<comment type="similarity">
    <text evidence="3">Belongs to the Nudix hydrolase family. NudC subfamily.</text>
</comment>
<comment type="cofactor">
    <cofactor evidence="2">
        <name>Zn(2+)</name>
        <dbReference type="ChEBI" id="CHEBI:29105"/>
    </cofactor>
</comment>
<dbReference type="PANTHER" id="PTHR42904">
    <property type="entry name" value="NUDIX HYDROLASE, NUDC SUBFAMILY"/>
    <property type="match status" value="1"/>
</dbReference>
<evidence type="ECO:0000256" key="3">
    <source>
        <dbReference type="ARBA" id="ARBA00009595"/>
    </source>
</evidence>
<feature type="domain" description="Nudix hydrolase" evidence="10">
    <location>
        <begin position="164"/>
        <end position="288"/>
    </location>
</feature>
<dbReference type="GO" id="GO:0035529">
    <property type="term" value="F:NADH pyrophosphatase activity"/>
    <property type="evidence" value="ECO:0007669"/>
    <property type="project" value="TreeGrafter"/>
</dbReference>
<dbReference type="EC" id="3.6.1.22" evidence="4"/>
<dbReference type="InterPro" id="IPR049734">
    <property type="entry name" value="NudC-like_C"/>
</dbReference>
<comment type="cofactor">
    <cofactor evidence="1">
        <name>Mg(2+)</name>
        <dbReference type="ChEBI" id="CHEBI:18420"/>
    </cofactor>
</comment>
<dbReference type="Proteomes" id="UP000307000">
    <property type="component" value="Chromosome"/>
</dbReference>
<evidence type="ECO:0000313" key="11">
    <source>
        <dbReference type="EMBL" id="QCY47619.1"/>
    </source>
</evidence>
<dbReference type="KEGG" id="gcr:GcLGCM259_1904"/>
<dbReference type="InterPro" id="IPR050241">
    <property type="entry name" value="NAD-cap_RNA_hydrolase_NudC"/>
</dbReference>
<evidence type="ECO:0000259" key="10">
    <source>
        <dbReference type="PROSITE" id="PS51462"/>
    </source>
</evidence>
<dbReference type="InterPro" id="IPR020084">
    <property type="entry name" value="NUDIX_hydrolase_CS"/>
</dbReference>
<keyword evidence="7" id="KW-0460">Magnesium</keyword>
<dbReference type="NCBIfam" id="NF001299">
    <property type="entry name" value="PRK00241.1"/>
    <property type="match status" value="1"/>
</dbReference>
<organism evidence="11 12">
    <name type="scientific">Glutamicibacter creatinolyticus</name>
    <dbReference type="NCBI Taxonomy" id="162496"/>
    <lineage>
        <taxon>Bacteria</taxon>
        <taxon>Bacillati</taxon>
        <taxon>Actinomycetota</taxon>
        <taxon>Actinomycetes</taxon>
        <taxon>Micrococcales</taxon>
        <taxon>Micrococcaceae</taxon>
        <taxon>Glutamicibacter</taxon>
    </lineage>
</organism>
<dbReference type="PROSITE" id="PS51462">
    <property type="entry name" value="NUDIX"/>
    <property type="match status" value="1"/>
</dbReference>
<dbReference type="EMBL" id="CP034412">
    <property type="protein sequence ID" value="QCY47619.1"/>
    <property type="molecule type" value="Genomic_DNA"/>
</dbReference>
<gene>
    <name evidence="11" type="ORF">GcLGCM259_1904</name>
</gene>
<evidence type="ECO:0000256" key="8">
    <source>
        <dbReference type="ARBA" id="ARBA00023027"/>
    </source>
</evidence>
<keyword evidence="12" id="KW-1185">Reference proteome</keyword>
<dbReference type="GO" id="GO:0046872">
    <property type="term" value="F:metal ion binding"/>
    <property type="evidence" value="ECO:0007669"/>
    <property type="project" value="UniProtKB-KW"/>
</dbReference>
<accession>A0A5B7WUQ0</accession>
<keyword evidence="5" id="KW-0479">Metal-binding</keyword>
<evidence type="ECO:0000256" key="7">
    <source>
        <dbReference type="ARBA" id="ARBA00022842"/>
    </source>
</evidence>
<dbReference type="Gene3D" id="3.90.79.20">
    <property type="match status" value="1"/>
</dbReference>
<sequence length="307" mass="34171">MALAEKYHLPLEDLSFAEARFERQIIEYDEPDLLQQVLQRESTLVMSMVEGRALADAGGLALVPGPSSTLPEGGEYIYLGRAAQHDYVVALLPQQVAPAHHELLDLRTAFTQLRPEHQHLMLIAQAITNWRRSYNFCPECGSPVRPTTAGWVLKCVKNGHELFPRTDPAVIVAIIDDQDRILLGANARWNTTVYSVLAGFVEAGESCESAVRREVFEESGVRVDECHYRGSQPWPLPRSLMLGYTAHAQTTDLVPDGLEILDLRWFSRAELGRELAAGSIQIPRGVSIAHALIRDWYGQPLPEAGAR</sequence>
<dbReference type="CDD" id="cd03429">
    <property type="entry name" value="NUDIX_NADH_pyrophosphatase_Nudt13"/>
    <property type="match status" value="1"/>
</dbReference>
<reference evidence="11 12" key="1">
    <citation type="submission" date="2018-12" db="EMBL/GenBank/DDBJ databases">
        <title>Complete Genome Sequence of Glutamicibacter creatinolyticus strain LGCM259,isolated from an abscess of a 12-year-old mare in Italy.</title>
        <authorList>
            <person name="Santos R.G."/>
            <person name="Silva A.L."/>
            <person name="Seyffert N."/>
            <person name="Castro T.L.P."/>
            <person name="Attili A.R."/>
            <person name="Rifici C."/>
            <person name="Mazzullo G."/>
            <person name="Brenig B."/>
            <person name="Venanzi F."/>
            <person name="Azevedo V."/>
        </authorList>
    </citation>
    <scope>NUCLEOTIDE SEQUENCE [LARGE SCALE GENOMIC DNA]</scope>
    <source>
        <strain evidence="11 12">LGCM 259</strain>
    </source>
</reference>
<proteinExistence type="inferred from homology"/>